<gene>
    <name evidence="5" type="primary">ice1</name>
</gene>
<feature type="compositionally biased region" description="Basic residues" evidence="2">
    <location>
        <begin position="285"/>
        <end position="294"/>
    </location>
</feature>
<dbReference type="KEGG" id="alim:106514253"/>
<dbReference type="RefSeq" id="XP_013858881.1">
    <property type="nucleotide sequence ID" value="XM_014003427.1"/>
</dbReference>
<feature type="domain" description="Little elongation complex subunit 1 C-terminal" evidence="3">
    <location>
        <begin position="1295"/>
        <end position="1485"/>
    </location>
</feature>
<dbReference type="CTD" id="23379"/>
<feature type="compositionally biased region" description="Low complexity" evidence="2">
    <location>
        <begin position="645"/>
        <end position="654"/>
    </location>
</feature>
<feature type="region of interest" description="Disordered" evidence="2">
    <location>
        <begin position="228"/>
        <end position="249"/>
    </location>
</feature>
<accession>A0A2I4ATS4</accession>
<dbReference type="InterPro" id="IPR057881">
    <property type="entry name" value="ICE1_C"/>
</dbReference>
<feature type="compositionally biased region" description="Low complexity" evidence="2">
    <location>
        <begin position="997"/>
        <end position="1006"/>
    </location>
</feature>
<dbReference type="OrthoDB" id="2238957at2759"/>
<feature type="compositionally biased region" description="Polar residues" evidence="2">
    <location>
        <begin position="1095"/>
        <end position="1133"/>
    </location>
</feature>
<dbReference type="PANTHER" id="PTHR11852">
    <property type="entry name" value="PLATELET-ACTIVATING FACTOR ACETYLHYDROLASE"/>
    <property type="match status" value="1"/>
</dbReference>
<feature type="compositionally biased region" description="Low complexity" evidence="2">
    <location>
        <begin position="956"/>
        <end position="966"/>
    </location>
</feature>
<evidence type="ECO:0000256" key="1">
    <source>
        <dbReference type="SAM" id="Coils"/>
    </source>
</evidence>
<sequence length="1494" mass="164327">MMPGDSLSKMATIAADAAIGNCANCSILHQSLTEYVSSFLALKQKILISDDTVRLQQQLKELQIQLITLEKKTSDYDSIQAELEEKMHAIEAYEQLSKEMEELKQENSDIVAKSKTLEDQMKCVNDLTEQQSQENAQLKREKSAVENELLKSQASLNKCQAEVDKAEKLREENDKLTNVKDNLENKVRQLEDSICQKNHQINHLTKEKLMLENNIYDLQDRLKKLERERSKECRSTVTQTRAPAEPKVDKEKVRVLLQSLWSCVEPETEQSANLLHLPEPISKHVLRSSPKAKQKSNPSRISLSASQTSSGADSHLIQAKASDTPSNSSPQREDVTKHQASPQRFSGKKGTGDCNKRKRSSKQQKLEDSLPKNNNTPEVSFDAILELFKPMPPCISPLQDLEEVAGVIELDSGDKKSHPESFEDSHFLKPEESVDTISLSTHNSPKSVLQKQKNVDLMDVTTQEYQHVSKEKDLEQNRLCAVANQTDKPHKNCEKGTLPKEKTASLLSSSSVNVEDSHLNAESLIVSCIRSTNSSGADNDFEVAKQDHLDNDTNMDIDSIFSSSSLDTAVVTADGEESIGGRDAVAISGETENVVSKSSESFLDDGVTKNVPEVEKSHLDSCQSSADTTALKLPENTEWPECTQSSSSDSTSGVSNINLEEMLENTDGIQVCGETDGIAAQKTANIDVTVSDPNIHSKLTSFNKSPLFRKNTDELHSDEGYTGSSSETLLQMDVETEKTISEATSNSAPLVSNSPEEVTVDCTSFEKNTHSVCRQLSPMCLLPIVEPQTLMPDPEKCNSDVDIEHTVKNEETPIPHEDIMETESVKQLSLASTESGCTSSCIKETSATDGQPECSDTHETMHEVQSSPTNIEGKCSSEGVPAAAQAPEFIGHVRSEMGPPLPPVLTPLSTPPKAGKSINPRHAIGKLSFPSPMERVASPTTPTQVHIVPNSEEVISSSLNSPTPSSGVLSSPLQFGSATPKHALPVPGRLPSKAHHSPPSASASPPQENSMRILDSMYPELSARARTLSILRGNVGLNIGSSESGTLPTTSDNQASGFKTISSSSTAFTKTEMRGEKRPAVSLPQPDKRKCPKLGSSSADVTHEQVPSLTKSSGGETTSPQAPNIDQFKSSTPPLSAQAAEQDLLVNALEKIKNQCFDLLPVVKSHLYVGNLPKKPVLRDEEKEVISEICKCSSSQVDDMIMAILNKLKSEKTVLSSNYTQALCRVYTAICRQKKWWEKAHILAYSILIEDFPDSAKLVLFMVTTWPTVLSHSSLLCQAIHSITRLKAQEELLSCLSTFLRWEKNPSCNIEELIFRTLTELQSGSNQSFTKHTRYGEDLGAEAWEQIFTLHILCSQKKWKWTYEHVLSNVLWPIMNTWVTQPRDRQEPVSDMTVATVLRLIGRLCQLGLKEICVSSVDTVANIINTFLRHGQTEGVPWEVQLAAVYCIYDLSPCNPKQALEALAEWRGEITQHVPPAVTSCINQIASIGRQVKS</sequence>
<feature type="region of interest" description="Disordered" evidence="2">
    <location>
        <begin position="1038"/>
        <end position="1133"/>
    </location>
</feature>
<feature type="compositionally biased region" description="Polar residues" evidence="2">
    <location>
        <begin position="321"/>
        <end position="330"/>
    </location>
</feature>
<dbReference type="GeneID" id="106514253"/>
<evidence type="ECO:0000256" key="2">
    <source>
        <dbReference type="SAM" id="MobiDB-lite"/>
    </source>
</evidence>
<dbReference type="Proteomes" id="UP000192220">
    <property type="component" value="Unplaced"/>
</dbReference>
<proteinExistence type="predicted"/>
<feature type="region of interest" description="Disordered" evidence="2">
    <location>
        <begin position="621"/>
        <end position="654"/>
    </location>
</feature>
<dbReference type="InParanoid" id="A0A2I4ATS4"/>
<dbReference type="InterPro" id="IPR016024">
    <property type="entry name" value="ARM-type_fold"/>
</dbReference>
<dbReference type="PANTHER" id="PTHR11852:SF4">
    <property type="entry name" value="LITTLE ELONGATION COMPLEX SUBUNIT 1"/>
    <property type="match status" value="1"/>
</dbReference>
<organism evidence="4 5">
    <name type="scientific">Austrofundulus limnaeus</name>
    <name type="common">Annual killifish</name>
    <dbReference type="NCBI Taxonomy" id="52670"/>
    <lineage>
        <taxon>Eukaryota</taxon>
        <taxon>Metazoa</taxon>
        <taxon>Chordata</taxon>
        <taxon>Craniata</taxon>
        <taxon>Vertebrata</taxon>
        <taxon>Euteleostomi</taxon>
        <taxon>Actinopterygii</taxon>
        <taxon>Neopterygii</taxon>
        <taxon>Teleostei</taxon>
        <taxon>Neoteleostei</taxon>
        <taxon>Acanthomorphata</taxon>
        <taxon>Ovalentaria</taxon>
        <taxon>Atherinomorphae</taxon>
        <taxon>Cyprinodontiformes</taxon>
        <taxon>Rivulidae</taxon>
        <taxon>Austrofundulus</taxon>
    </lineage>
</organism>
<feature type="region of interest" description="Disordered" evidence="2">
    <location>
        <begin position="840"/>
        <end position="880"/>
    </location>
</feature>
<feature type="compositionally biased region" description="Polar residues" evidence="2">
    <location>
        <begin position="967"/>
        <end position="977"/>
    </location>
</feature>
<name>A0A2I4ATS4_AUSLI</name>
<feature type="coiled-coil region" evidence="1">
    <location>
        <begin position="52"/>
        <end position="228"/>
    </location>
</feature>
<dbReference type="SUPFAM" id="SSF48371">
    <property type="entry name" value="ARM repeat"/>
    <property type="match status" value="1"/>
</dbReference>
<feature type="region of interest" description="Disordered" evidence="2">
    <location>
        <begin position="285"/>
        <end position="377"/>
    </location>
</feature>
<keyword evidence="1" id="KW-0175">Coiled coil</keyword>
<dbReference type="Pfam" id="PF25817">
    <property type="entry name" value="ICE1_C"/>
    <property type="match status" value="1"/>
</dbReference>
<feature type="region of interest" description="Disordered" evidence="2">
    <location>
        <begin position="955"/>
        <end position="1009"/>
    </location>
</feature>
<reference evidence="5" key="1">
    <citation type="submission" date="2025-08" db="UniProtKB">
        <authorList>
            <consortium name="RefSeq"/>
        </authorList>
    </citation>
    <scope>IDENTIFICATION</scope>
    <source>
        <strain evidence="5">Quisiro</strain>
        <tissue evidence="5">Liver</tissue>
    </source>
</reference>
<feature type="compositionally biased region" description="Polar residues" evidence="2">
    <location>
        <begin position="295"/>
        <end position="312"/>
    </location>
</feature>
<keyword evidence="4" id="KW-1185">Reference proteome</keyword>
<evidence type="ECO:0000259" key="3">
    <source>
        <dbReference type="Pfam" id="PF25817"/>
    </source>
</evidence>
<evidence type="ECO:0000313" key="5">
    <source>
        <dbReference type="RefSeq" id="XP_013858881.1"/>
    </source>
</evidence>
<feature type="compositionally biased region" description="Polar residues" evidence="2">
    <location>
        <begin position="1039"/>
        <end position="1069"/>
    </location>
</feature>
<protein>
    <submittedName>
        <fullName evidence="5">Little elongation complex subunit 1 isoform X1</fullName>
    </submittedName>
</protein>
<evidence type="ECO:0000313" key="4">
    <source>
        <dbReference type="Proteomes" id="UP000192220"/>
    </source>
</evidence>
<feature type="compositionally biased region" description="Polar residues" evidence="2">
    <location>
        <begin position="840"/>
        <end position="849"/>
    </location>
</feature>